<evidence type="ECO:0000256" key="1">
    <source>
        <dbReference type="SAM" id="Coils"/>
    </source>
</evidence>
<dbReference type="STRING" id="1445577.A0A010S6U3"/>
<reference evidence="4 5" key="1">
    <citation type="submission" date="2014-02" db="EMBL/GenBank/DDBJ databases">
        <title>The genome sequence of Colletotrichum fioriniae PJ7.</title>
        <authorList>
            <person name="Baroncelli R."/>
            <person name="Thon M.R."/>
        </authorList>
    </citation>
    <scope>NUCLEOTIDE SEQUENCE [LARGE SCALE GENOMIC DNA]</scope>
    <source>
        <strain evidence="4 5">PJ7</strain>
    </source>
</reference>
<proteinExistence type="predicted"/>
<dbReference type="eggNOG" id="ENOG502SJG1">
    <property type="taxonomic scope" value="Eukaryota"/>
</dbReference>
<gene>
    <name evidence="4" type="ORF">CFIO01_00181</name>
</gene>
<dbReference type="AlphaFoldDB" id="A0A010S6U3"/>
<dbReference type="HOGENOM" id="CLU_026305_0_0_1"/>
<feature type="chain" id="PRO_5001456430" description="Fungal N-terminal domain-containing protein" evidence="3">
    <location>
        <begin position="20"/>
        <end position="632"/>
    </location>
</feature>
<dbReference type="KEGG" id="cfj:CFIO01_00181"/>
<organism evidence="4 5">
    <name type="scientific">Colletotrichum fioriniae PJ7</name>
    <dbReference type="NCBI Taxonomy" id="1445577"/>
    <lineage>
        <taxon>Eukaryota</taxon>
        <taxon>Fungi</taxon>
        <taxon>Dikarya</taxon>
        <taxon>Ascomycota</taxon>
        <taxon>Pezizomycotina</taxon>
        <taxon>Sordariomycetes</taxon>
        <taxon>Hypocreomycetidae</taxon>
        <taxon>Glomerellales</taxon>
        <taxon>Glomerellaceae</taxon>
        <taxon>Colletotrichum</taxon>
        <taxon>Colletotrichum acutatum species complex</taxon>
    </lineage>
</organism>
<dbReference type="OrthoDB" id="5331891at2759"/>
<feature type="coiled-coil region" evidence="1">
    <location>
        <begin position="187"/>
        <end position="214"/>
    </location>
</feature>
<feature type="region of interest" description="Disordered" evidence="2">
    <location>
        <begin position="313"/>
        <end position="333"/>
    </location>
</feature>
<evidence type="ECO:0008006" key="6">
    <source>
        <dbReference type="Google" id="ProtNLM"/>
    </source>
</evidence>
<dbReference type="EMBL" id="JARH01000012">
    <property type="protein sequence ID" value="EXF86484.1"/>
    <property type="molecule type" value="Genomic_DNA"/>
</dbReference>
<comment type="caution">
    <text evidence="4">The sequence shown here is derived from an EMBL/GenBank/DDBJ whole genome shotgun (WGS) entry which is preliminary data.</text>
</comment>
<evidence type="ECO:0000313" key="5">
    <source>
        <dbReference type="Proteomes" id="UP000020467"/>
    </source>
</evidence>
<evidence type="ECO:0000256" key="3">
    <source>
        <dbReference type="SAM" id="SignalP"/>
    </source>
</evidence>
<name>A0A010S6U3_9PEZI</name>
<feature type="signal peptide" evidence="3">
    <location>
        <begin position="1"/>
        <end position="19"/>
    </location>
</feature>
<keyword evidence="1" id="KW-0175">Coiled coil</keyword>
<dbReference type="PANTHER" id="PTHR35186">
    <property type="entry name" value="ANK_REP_REGION DOMAIN-CONTAINING PROTEIN"/>
    <property type="match status" value="1"/>
</dbReference>
<evidence type="ECO:0000256" key="2">
    <source>
        <dbReference type="SAM" id="MobiDB-lite"/>
    </source>
</evidence>
<keyword evidence="5" id="KW-1185">Reference proteome</keyword>
<keyword evidence="3" id="KW-0732">Signal</keyword>
<protein>
    <recommendedName>
        <fullName evidence="6">Fungal N-terminal domain-containing protein</fullName>
    </recommendedName>
</protein>
<accession>A0A010S6U3</accession>
<dbReference type="Proteomes" id="UP000020467">
    <property type="component" value="Unassembled WGS sequence"/>
</dbReference>
<evidence type="ECO:0000313" key="4">
    <source>
        <dbReference type="EMBL" id="EXF86484.1"/>
    </source>
</evidence>
<sequence length="632" mass="71722">MVPMDPFSLTLGLLPLVGGAMKACSVVRKKFKTFRHYSREIRRIQKQVDRQLNFFTNEIHLLLRRTVEDEETIALMLGNEDTQQWHSNQIEEEMRKALDKDYDVCQGVIEDIAGAAQSFQDDFRCFDGLTAECRQASGRCHKRTIEGRTDMSSQTQGESLKDAVRRLRGRVKISLDESRFETHIQDLRASIDDLKRIREQRSELRRNKNELIATKPPRGKLSQEYGRIGRVRRASKAFHEALAEAWSTSSTSTEVLGMRHTVRLFLDTTVKDDVQMHVAISCMGHELTDRTVAQERLARILVRSQIRTWIAETDNSASNAPGPDERPRQKRRKVRFSQDILEEAGQEDDEFDAARGARHHQGSSVNLCSKGLCPALNSVFNFASEGVYSDQCLGYIDSSSQDPFRHSIYPGSVDSQNHIMTTSQALMSMNDVLMTPAETSLSIIDQLKLARDMVSAVLKFYSTPWLREYFTLRDLSFFQMSGDFSRCLRTLHLGFDFVQSSAASLPRSMEGIEATAMPDTSDGGRNDVETAAERAKLEYGIRNLTLWSLGITLLQIGRWSSLEAPEDVLSVRRLSRQVPTLGPKYRDLTRKCLECDFGFGDDLLKPRLQQAVYESVVCELSDMIKTLDVSDD</sequence>
<dbReference type="PANTHER" id="PTHR35186:SF4">
    <property type="entry name" value="PRION-INHIBITION AND PROPAGATION HELO DOMAIN-CONTAINING PROTEIN"/>
    <property type="match status" value="1"/>
</dbReference>